<gene>
    <name evidence="1" type="ORF">GCM10008027_31410</name>
</gene>
<evidence type="ECO:0008006" key="3">
    <source>
        <dbReference type="Google" id="ProtNLM"/>
    </source>
</evidence>
<comment type="caution">
    <text evidence="1">The sequence shown here is derived from an EMBL/GenBank/DDBJ whole genome shotgun (WGS) entry which is preliminary data.</text>
</comment>
<sequence length="142" mass="15732">MMKYLVPLLTILLVAACSSRPTTSGIGVEQASQQYNQQLIVNNPELGKKLAITDVKTRQTNGLTDVVVTLASQYKKSQYLQYQFTWYDADGFVIRGNHSPWQPITLFGFAKTQLPGLAPTANAVTFSLAVREVSTEAQEFED</sequence>
<keyword evidence="2" id="KW-1185">Reference proteome</keyword>
<protein>
    <recommendedName>
        <fullName evidence="3">DUF1425 domain-containing protein</fullName>
    </recommendedName>
</protein>
<dbReference type="InterPro" id="IPR038483">
    <property type="entry name" value="YcfL-like_sf"/>
</dbReference>
<accession>A0ABQ1TXR9</accession>
<name>A0ABQ1TXR9_9GAMM</name>
<reference evidence="2" key="1">
    <citation type="journal article" date="2019" name="Int. J. Syst. Evol. Microbiol.">
        <title>The Global Catalogue of Microorganisms (GCM) 10K type strain sequencing project: providing services to taxonomists for standard genome sequencing and annotation.</title>
        <authorList>
            <consortium name="The Broad Institute Genomics Platform"/>
            <consortium name="The Broad Institute Genome Sequencing Center for Infectious Disease"/>
            <person name="Wu L."/>
            <person name="Ma J."/>
        </authorList>
    </citation>
    <scope>NUCLEOTIDE SEQUENCE [LARGE SCALE GENOMIC DNA]</scope>
    <source>
        <strain evidence="2">CGMCC 1.15394</strain>
    </source>
</reference>
<dbReference type="PROSITE" id="PS51257">
    <property type="entry name" value="PROKAR_LIPOPROTEIN"/>
    <property type="match status" value="1"/>
</dbReference>
<evidence type="ECO:0000313" key="2">
    <source>
        <dbReference type="Proteomes" id="UP000638462"/>
    </source>
</evidence>
<evidence type="ECO:0000313" key="1">
    <source>
        <dbReference type="EMBL" id="GGF04140.1"/>
    </source>
</evidence>
<dbReference type="Proteomes" id="UP000638462">
    <property type="component" value="Unassembled WGS sequence"/>
</dbReference>
<dbReference type="EMBL" id="BMIT01000013">
    <property type="protein sequence ID" value="GGF04140.1"/>
    <property type="molecule type" value="Genomic_DNA"/>
</dbReference>
<dbReference type="InterPro" id="IPR010824">
    <property type="entry name" value="DUF1425"/>
</dbReference>
<dbReference type="Pfam" id="PF07233">
    <property type="entry name" value="DUF1425"/>
    <property type="match status" value="1"/>
</dbReference>
<dbReference type="Gene3D" id="2.60.40.3230">
    <property type="match status" value="1"/>
</dbReference>
<organism evidence="1 2">
    <name type="scientific">Pseudoalteromonas gelatinilytica</name>
    <dbReference type="NCBI Taxonomy" id="1703256"/>
    <lineage>
        <taxon>Bacteria</taxon>
        <taxon>Pseudomonadati</taxon>
        <taxon>Pseudomonadota</taxon>
        <taxon>Gammaproteobacteria</taxon>
        <taxon>Alteromonadales</taxon>
        <taxon>Pseudoalteromonadaceae</taxon>
        <taxon>Pseudoalteromonas</taxon>
    </lineage>
</organism>
<dbReference type="CDD" id="cd09030">
    <property type="entry name" value="DUF1425"/>
    <property type="match status" value="1"/>
</dbReference>
<proteinExistence type="predicted"/>